<dbReference type="SMART" id="SM00567">
    <property type="entry name" value="EZ_HEAT"/>
    <property type="match status" value="11"/>
</dbReference>
<dbReference type="AlphaFoldDB" id="A0A7V0T7R2"/>
<gene>
    <name evidence="1" type="ORF">ENN51_09015</name>
</gene>
<dbReference type="PANTHER" id="PTHR12697:SF5">
    <property type="entry name" value="DEOXYHYPUSINE HYDROXYLASE"/>
    <property type="match status" value="1"/>
</dbReference>
<dbReference type="InterPro" id="IPR016024">
    <property type="entry name" value="ARM-type_fold"/>
</dbReference>
<dbReference type="GO" id="GO:0016491">
    <property type="term" value="F:oxidoreductase activity"/>
    <property type="evidence" value="ECO:0007669"/>
    <property type="project" value="TreeGrafter"/>
</dbReference>
<dbReference type="InterPro" id="IPR004155">
    <property type="entry name" value="PBS_lyase_HEAT"/>
</dbReference>
<dbReference type="Gene3D" id="1.25.10.10">
    <property type="entry name" value="Leucine-rich Repeat Variant"/>
    <property type="match status" value="4"/>
</dbReference>
<dbReference type="Pfam" id="PF13646">
    <property type="entry name" value="HEAT_2"/>
    <property type="match status" value="5"/>
</dbReference>
<comment type="caution">
    <text evidence="1">The sequence shown here is derived from an EMBL/GenBank/DDBJ whole genome shotgun (WGS) entry which is preliminary data.</text>
</comment>
<dbReference type="PANTHER" id="PTHR12697">
    <property type="entry name" value="PBS LYASE HEAT-LIKE PROTEIN"/>
    <property type="match status" value="1"/>
</dbReference>
<dbReference type="EMBL" id="DSBX01000347">
    <property type="protein sequence ID" value="HDR00406.1"/>
    <property type="molecule type" value="Genomic_DNA"/>
</dbReference>
<evidence type="ECO:0000313" key="1">
    <source>
        <dbReference type="EMBL" id="HDR00406.1"/>
    </source>
</evidence>
<accession>A0A7V0T7R2</accession>
<name>A0A7V0T7R2_UNCW3</name>
<protein>
    <recommendedName>
        <fullName evidence="2">HEAT repeat domain-containing protein</fullName>
    </recommendedName>
</protein>
<evidence type="ECO:0008006" key="2">
    <source>
        <dbReference type="Google" id="ProtNLM"/>
    </source>
</evidence>
<proteinExistence type="predicted"/>
<sequence length="551" mass="57626">MPVERFSALLAGSDPAARRRAIKGLRRLGTPEAADALARALNDEDAEVRQLAADALITFGPDACETVVARLREAGGTPDCIVIRLLGRLHSPAAAELLARFVNAREPATRAAVAAACGELAQSGIRSAGGAARPPAAAETLFKTLVELLRDLDARVRIAAAAGLGALGDERAIAPLLDELNDDDPASRAAAVAALGRMGGRRAFEELARLSGADPHPDVREAATDVLRVETGRSVEPLIRMLTSKEPARRIEAMTGLLEMGRAATLALGDLLREGAPEARVVAAELLGRIGEPAALEPLAAACADDDARVRVAGATALGRIPAPRSAELLAPLLDADDPALSAAAANGLERLGPAAIEPVMVQLGSRREMTRIRAIDVLGRLRHKGACERLVAGLGSRTAWVRAVSAQALGEIGEHRAAAELIARLADREALVRAMAAEALGKLAERDALKPLLARLTDPSDLVRAEVLRALGRVGNTEARAGIVAALEDPEPDIQVAAIESLVALRVGEPPGQLRRLARRWPRGRARADVRRAARWALAILGPLAEGDGG</sequence>
<dbReference type="InterPro" id="IPR011989">
    <property type="entry name" value="ARM-like"/>
</dbReference>
<reference evidence="1" key="1">
    <citation type="journal article" date="2020" name="mSystems">
        <title>Genome- and Community-Level Interaction Insights into Carbon Utilization and Element Cycling Functions of Hydrothermarchaeota in Hydrothermal Sediment.</title>
        <authorList>
            <person name="Zhou Z."/>
            <person name="Liu Y."/>
            <person name="Xu W."/>
            <person name="Pan J."/>
            <person name="Luo Z.H."/>
            <person name="Li M."/>
        </authorList>
    </citation>
    <scope>NUCLEOTIDE SEQUENCE [LARGE SCALE GENOMIC DNA]</scope>
    <source>
        <strain evidence="1">SpSt-1182</strain>
    </source>
</reference>
<dbReference type="Proteomes" id="UP000885672">
    <property type="component" value="Unassembled WGS sequence"/>
</dbReference>
<organism evidence="1">
    <name type="scientific">candidate division WOR-3 bacterium</name>
    <dbReference type="NCBI Taxonomy" id="2052148"/>
    <lineage>
        <taxon>Bacteria</taxon>
        <taxon>Bacteria division WOR-3</taxon>
    </lineage>
</organism>
<dbReference type="SUPFAM" id="SSF48371">
    <property type="entry name" value="ARM repeat"/>
    <property type="match status" value="2"/>
</dbReference>